<protein>
    <recommendedName>
        <fullName evidence="5">Pseudouridine synthase</fullName>
        <ecNumber evidence="5">5.4.99.-</ecNumber>
    </recommendedName>
</protein>
<dbReference type="SMART" id="SM00363">
    <property type="entry name" value="S4"/>
    <property type="match status" value="1"/>
</dbReference>
<dbReference type="CDD" id="cd00165">
    <property type="entry name" value="S4"/>
    <property type="match status" value="1"/>
</dbReference>
<dbReference type="AlphaFoldDB" id="A0A7V3ZTT8"/>
<comment type="function">
    <text evidence="5">Responsible for synthesis of pseudouridine from uracil.</text>
</comment>
<dbReference type="Pfam" id="PF00849">
    <property type="entry name" value="PseudoU_synth_2"/>
    <property type="match status" value="1"/>
</dbReference>
<evidence type="ECO:0000256" key="3">
    <source>
        <dbReference type="PIRSR" id="PIRSR606225-1"/>
    </source>
</evidence>
<dbReference type="GO" id="GO:0003723">
    <property type="term" value="F:RNA binding"/>
    <property type="evidence" value="ECO:0007669"/>
    <property type="project" value="UniProtKB-KW"/>
</dbReference>
<dbReference type="PROSITE" id="PS01129">
    <property type="entry name" value="PSI_RLU"/>
    <property type="match status" value="1"/>
</dbReference>
<dbReference type="InterPro" id="IPR006224">
    <property type="entry name" value="PsdUridine_synth_RluA-like_CS"/>
</dbReference>
<evidence type="ECO:0000256" key="2">
    <source>
        <dbReference type="ARBA" id="ARBA00023235"/>
    </source>
</evidence>
<comment type="similarity">
    <text evidence="1 5">Belongs to the pseudouridine synthase RluA family.</text>
</comment>
<dbReference type="PANTHER" id="PTHR21600:SF44">
    <property type="entry name" value="RIBOSOMAL LARGE SUBUNIT PSEUDOURIDINE SYNTHASE D"/>
    <property type="match status" value="1"/>
</dbReference>
<dbReference type="InterPro" id="IPR006145">
    <property type="entry name" value="PsdUridine_synth_RsuA/RluA"/>
</dbReference>
<dbReference type="SUPFAM" id="SSF55174">
    <property type="entry name" value="Alpha-L RNA-binding motif"/>
    <property type="match status" value="1"/>
</dbReference>
<dbReference type="InterPro" id="IPR020103">
    <property type="entry name" value="PsdUridine_synth_cat_dom_sf"/>
</dbReference>
<dbReference type="PROSITE" id="PS50889">
    <property type="entry name" value="S4"/>
    <property type="match status" value="1"/>
</dbReference>
<keyword evidence="4" id="KW-0694">RNA-binding</keyword>
<dbReference type="Gene3D" id="3.10.290.10">
    <property type="entry name" value="RNA-binding S4 domain"/>
    <property type="match status" value="1"/>
</dbReference>
<feature type="active site" evidence="3">
    <location>
        <position position="140"/>
    </location>
</feature>
<feature type="domain" description="RNA-binding S4" evidence="6">
    <location>
        <begin position="16"/>
        <end position="80"/>
    </location>
</feature>
<name>A0A7V3ZTT8_UNCW3</name>
<evidence type="ECO:0000256" key="1">
    <source>
        <dbReference type="ARBA" id="ARBA00010876"/>
    </source>
</evidence>
<dbReference type="SUPFAM" id="SSF55120">
    <property type="entry name" value="Pseudouridine synthase"/>
    <property type="match status" value="1"/>
</dbReference>
<gene>
    <name evidence="7" type="ORF">ENU74_00050</name>
</gene>
<dbReference type="EC" id="5.4.99.-" evidence="5"/>
<evidence type="ECO:0000256" key="4">
    <source>
        <dbReference type="PROSITE-ProRule" id="PRU00182"/>
    </source>
</evidence>
<dbReference type="PANTHER" id="PTHR21600">
    <property type="entry name" value="MITOCHONDRIAL RNA PSEUDOURIDINE SYNTHASE"/>
    <property type="match status" value="1"/>
</dbReference>
<evidence type="ECO:0000313" key="7">
    <source>
        <dbReference type="EMBL" id="HGK62983.1"/>
    </source>
</evidence>
<dbReference type="Pfam" id="PF01479">
    <property type="entry name" value="S4"/>
    <property type="match status" value="1"/>
</dbReference>
<evidence type="ECO:0000259" key="6">
    <source>
        <dbReference type="SMART" id="SM00363"/>
    </source>
</evidence>
<proteinExistence type="inferred from homology"/>
<evidence type="ECO:0000256" key="5">
    <source>
        <dbReference type="RuleBase" id="RU362028"/>
    </source>
</evidence>
<comment type="catalytic activity">
    <reaction evidence="5">
        <text>a uridine in RNA = a pseudouridine in RNA</text>
        <dbReference type="Rhea" id="RHEA:48348"/>
        <dbReference type="Rhea" id="RHEA-COMP:12068"/>
        <dbReference type="Rhea" id="RHEA-COMP:12069"/>
        <dbReference type="ChEBI" id="CHEBI:65314"/>
        <dbReference type="ChEBI" id="CHEBI:65315"/>
    </reaction>
</comment>
<dbReference type="InterPro" id="IPR050188">
    <property type="entry name" value="RluA_PseudoU_synthase"/>
</dbReference>
<dbReference type="NCBIfam" id="TIGR00005">
    <property type="entry name" value="rluA_subfam"/>
    <property type="match status" value="1"/>
</dbReference>
<reference evidence="7" key="1">
    <citation type="journal article" date="2020" name="mSystems">
        <title>Genome- and Community-Level Interaction Insights into Carbon Utilization and Element Cycling Functions of Hydrothermarchaeota in Hydrothermal Sediment.</title>
        <authorList>
            <person name="Zhou Z."/>
            <person name="Liu Y."/>
            <person name="Xu W."/>
            <person name="Pan J."/>
            <person name="Luo Z.H."/>
            <person name="Li M."/>
        </authorList>
    </citation>
    <scope>NUCLEOTIDE SEQUENCE [LARGE SCALE GENOMIC DNA]</scope>
    <source>
        <strain evidence="7">SpSt-697</strain>
    </source>
</reference>
<dbReference type="GO" id="GO:0120159">
    <property type="term" value="F:rRNA pseudouridine synthase activity"/>
    <property type="evidence" value="ECO:0007669"/>
    <property type="project" value="UniProtKB-ARBA"/>
</dbReference>
<dbReference type="InterPro" id="IPR036986">
    <property type="entry name" value="S4_RNA-bd_sf"/>
</dbReference>
<dbReference type="InterPro" id="IPR006225">
    <property type="entry name" value="PsdUridine_synth_RluC/D"/>
</dbReference>
<comment type="caution">
    <text evidence="7">The sequence shown here is derived from an EMBL/GenBank/DDBJ whole genome shotgun (WGS) entry which is preliminary data.</text>
</comment>
<dbReference type="GO" id="GO:0000455">
    <property type="term" value="P:enzyme-directed rRNA pseudouridine synthesis"/>
    <property type="evidence" value="ECO:0007669"/>
    <property type="project" value="TreeGrafter"/>
</dbReference>
<dbReference type="InterPro" id="IPR002942">
    <property type="entry name" value="S4_RNA-bd"/>
</dbReference>
<sequence>MEKIFEREVSYKMKGLRLDKYLILSGIGLSRSQVNKLIKEGKVLVNEKKVKPSYQVQPSDKIKVFYEKKEELKIEPEDIPLTIIYEDEDIIVIDKPPGIIVHPARGHNSGTLVNALLYHCKTLPESKSSKIRPGVIHRLDKDTTGLLVFAKTDKALSFLGKELEKRNFNRKYYALVWGKLPFKNGIIEAPIGRDTLDRKKMAVTPFNSKKAITQFMVKKEYPLVSLLELKLLTGRTHQIRVHLDHYGHPVVGDPNYGTTYYQRFITNEKEYQLAKEIMKRAKRQMLHAYLLGFIHPQTKKYIEFISDLPEDFKNLLLFLEEYEKTDNR</sequence>
<dbReference type="Gene3D" id="3.30.2350.10">
    <property type="entry name" value="Pseudouridine synthase"/>
    <property type="match status" value="1"/>
</dbReference>
<organism evidence="7">
    <name type="scientific">candidate division WOR-3 bacterium</name>
    <dbReference type="NCBI Taxonomy" id="2052148"/>
    <lineage>
        <taxon>Bacteria</taxon>
        <taxon>Bacteria division WOR-3</taxon>
    </lineage>
</organism>
<dbReference type="EMBL" id="DTDR01000002">
    <property type="protein sequence ID" value="HGK62983.1"/>
    <property type="molecule type" value="Genomic_DNA"/>
</dbReference>
<accession>A0A7V3ZTT8</accession>
<dbReference type="CDD" id="cd02869">
    <property type="entry name" value="PseudoU_synth_RluA_like"/>
    <property type="match status" value="1"/>
</dbReference>
<keyword evidence="2 5" id="KW-0413">Isomerase</keyword>